<keyword evidence="3 12" id="KW-0813">Transport</keyword>
<organism evidence="16 17">
    <name type="scientific">Nocardia arthritidis</name>
    <dbReference type="NCBI Taxonomy" id="228602"/>
    <lineage>
        <taxon>Bacteria</taxon>
        <taxon>Bacillati</taxon>
        <taxon>Actinomycetota</taxon>
        <taxon>Actinomycetes</taxon>
        <taxon>Mycobacteriales</taxon>
        <taxon>Nocardiaceae</taxon>
        <taxon>Nocardia</taxon>
    </lineage>
</organism>
<dbReference type="InterPro" id="IPR036266">
    <property type="entry name" value="SecA_Wing/Scaffold_sf"/>
</dbReference>
<evidence type="ECO:0000256" key="12">
    <source>
        <dbReference type="HAMAP-Rule" id="MF_01382"/>
    </source>
</evidence>
<dbReference type="EMBL" id="CP046172">
    <property type="protein sequence ID" value="QIS12641.1"/>
    <property type="molecule type" value="Genomic_DNA"/>
</dbReference>
<keyword evidence="5 12" id="KW-0963">Cytoplasm</keyword>
<dbReference type="GO" id="GO:0005829">
    <property type="term" value="C:cytosol"/>
    <property type="evidence" value="ECO:0007669"/>
    <property type="project" value="TreeGrafter"/>
</dbReference>
<dbReference type="PANTHER" id="PTHR30612:SF0">
    <property type="entry name" value="CHLOROPLAST PROTEIN-TRANSPORTING ATPASE"/>
    <property type="match status" value="1"/>
</dbReference>
<dbReference type="InterPro" id="IPR020937">
    <property type="entry name" value="SecA_CS"/>
</dbReference>
<dbReference type="SMART" id="SM00957">
    <property type="entry name" value="SecA_DEAD"/>
    <property type="match status" value="1"/>
</dbReference>
<dbReference type="GO" id="GO:0017038">
    <property type="term" value="P:protein import"/>
    <property type="evidence" value="ECO:0007669"/>
    <property type="project" value="InterPro"/>
</dbReference>
<dbReference type="GO" id="GO:0031522">
    <property type="term" value="C:cell envelope Sec protein transport complex"/>
    <property type="evidence" value="ECO:0007669"/>
    <property type="project" value="TreeGrafter"/>
</dbReference>
<dbReference type="Pfam" id="PF01043">
    <property type="entry name" value="SecA_PP_bind"/>
    <property type="match status" value="1"/>
</dbReference>
<gene>
    <name evidence="12" type="primary">secA</name>
    <name evidence="16" type="ORF">F5544_23915</name>
</gene>
<proteinExistence type="inferred from homology"/>
<dbReference type="AlphaFoldDB" id="A0A6G9YHH1"/>
<dbReference type="InterPro" id="IPR000185">
    <property type="entry name" value="SecA"/>
</dbReference>
<dbReference type="InterPro" id="IPR001650">
    <property type="entry name" value="Helicase_C-like"/>
</dbReference>
<dbReference type="EC" id="7.4.2.8" evidence="12"/>
<sequence length="806" mass="88757">MNPPVAEGMFGHPVSCCAAVRSGLAMGSRGDGVWQRVRRLIERPGTENVLRYRRVVAAAGERADVLRALSDDELTAAAERLRTTPDRPFDRDEFAEVCALGREAARRTLGETPFDVQLIGVVALLNGYVVEMATGEGKTLTGALAAAGFALQGRRVHVVSVNDYLARRDAEWMRDLYAMLGVSVGWVDQQADWADRRAAYTCDVTYVSVSEVGFDVLRDRLRTDPAEVVLPAPDVVIVDEADSVMVDEATVPLVLAGDVDRGRNEITFARLVRELTTGEHYEVDGDRRNVFLTDAGIDLVQHRLGGVDLYTDTHAELLTKVQLALHARALLHRDVDYLVRDGKVQLINVARGRVALLQRWPDGLQAAVEAKEGLAASPTGEVLDSILVQALIGRYRTVCGMSGTAVAVADQLAEFYRLKTGRVPMNVPCVRDDEPDRMYATMAQKQAAIVEYVRTVHETGRPVLLGTLSVAESELIAGMLAEAGIDGVVLNAKNDAEEAGIIARAGEFGRVTISTQMAGRGTDIRLGSVDGAGRERVAELGGLCVVGSGHYHTSRLDDQLRGRSGRQGDPGSSVFFTSMEDDVLVHLPDARRRVEAGEDGRVRSARARRAMAHAQRVAEGVHLEIHRDTWRYHNLINIQREVVLDHRHQVLTGDEAPRRLRELCSERYELLLETAGAEALSDTARAIVLYHLDRCWSEHLAYLADVREGIHLRALGRETPIDEFHRIAVAEFSEFLPEAYRRSAETFDRVEITDDGADLEALGLKRPTSTWTYLINDNPFGTPEERFRDFLGGIVRDGQSKLGMPS</sequence>
<dbReference type="InterPro" id="IPR026389">
    <property type="entry name" value="SecA_Actinobact-type"/>
</dbReference>
<dbReference type="GO" id="GO:0005524">
    <property type="term" value="F:ATP binding"/>
    <property type="evidence" value="ECO:0007669"/>
    <property type="project" value="UniProtKB-UniRule"/>
</dbReference>
<dbReference type="Pfam" id="PF07516">
    <property type="entry name" value="SecA_SW"/>
    <property type="match status" value="1"/>
</dbReference>
<dbReference type="InterPro" id="IPR027417">
    <property type="entry name" value="P-loop_NTPase"/>
</dbReference>
<dbReference type="GO" id="GO:0006605">
    <property type="term" value="P:protein targeting"/>
    <property type="evidence" value="ECO:0007669"/>
    <property type="project" value="UniProtKB-UniRule"/>
</dbReference>
<dbReference type="PROSITE" id="PS01312">
    <property type="entry name" value="SECA"/>
    <property type="match status" value="1"/>
</dbReference>
<dbReference type="InterPro" id="IPR011130">
    <property type="entry name" value="SecA_preprotein_X-link_dom"/>
</dbReference>
<keyword evidence="11 12" id="KW-0472">Membrane</keyword>
<comment type="similarity">
    <text evidence="2 12">Belongs to the SecA family.</text>
</comment>
<keyword evidence="9 12" id="KW-1278">Translocase</keyword>
<evidence type="ECO:0000259" key="15">
    <source>
        <dbReference type="PROSITE" id="PS51196"/>
    </source>
</evidence>
<dbReference type="GO" id="GO:0008564">
    <property type="term" value="F:protein-exporting ATPase activity"/>
    <property type="evidence" value="ECO:0007669"/>
    <property type="project" value="UniProtKB-EC"/>
</dbReference>
<feature type="domain" description="Helicase ATP-binding" evidence="13">
    <location>
        <begin position="119"/>
        <end position="293"/>
    </location>
</feature>
<dbReference type="GO" id="GO:0005886">
    <property type="term" value="C:plasma membrane"/>
    <property type="evidence" value="ECO:0007669"/>
    <property type="project" value="UniProtKB-SubCell"/>
</dbReference>
<evidence type="ECO:0000256" key="7">
    <source>
        <dbReference type="ARBA" id="ARBA00022840"/>
    </source>
</evidence>
<dbReference type="SUPFAM" id="SSF81886">
    <property type="entry name" value="Helical scaffold and wing domains of SecA"/>
    <property type="match status" value="1"/>
</dbReference>
<name>A0A6G9YHH1_9NOCA</name>
<evidence type="ECO:0000256" key="9">
    <source>
        <dbReference type="ARBA" id="ARBA00022967"/>
    </source>
</evidence>
<dbReference type="SMART" id="SM00958">
    <property type="entry name" value="SecA_PP_bind"/>
    <property type="match status" value="1"/>
</dbReference>
<reference evidence="16 17" key="1">
    <citation type="journal article" date="2019" name="ACS Chem. Biol.">
        <title>Identification and Mobilization of a Cryptic Antibiotic Biosynthesis Gene Locus from a Human-Pathogenic Nocardia Isolate.</title>
        <authorList>
            <person name="Herisse M."/>
            <person name="Ishida K."/>
            <person name="Porter J.L."/>
            <person name="Howden B."/>
            <person name="Hertweck C."/>
            <person name="Stinear T.P."/>
            <person name="Pidot S.J."/>
        </authorList>
    </citation>
    <scope>NUCLEOTIDE SEQUENCE [LARGE SCALE GENOMIC DNA]</scope>
    <source>
        <strain evidence="16 17">AUSMDU00012717</strain>
    </source>
</reference>
<dbReference type="CDD" id="cd17928">
    <property type="entry name" value="DEXDc_SecA"/>
    <property type="match status" value="1"/>
</dbReference>
<dbReference type="FunFam" id="3.40.50.300:FF:000429">
    <property type="entry name" value="Preprotein translocase subunit SecA"/>
    <property type="match status" value="1"/>
</dbReference>
<comment type="subcellular location">
    <subcellularLocation>
        <location evidence="12">Cell membrane</location>
        <topology evidence="12">Peripheral membrane protein</topology>
        <orientation evidence="12">Cytoplasmic side</orientation>
    </subcellularLocation>
    <subcellularLocation>
        <location evidence="12">Cytoplasm</location>
    </subcellularLocation>
    <subcellularLocation>
        <location evidence="1">Membrane</location>
        <topology evidence="1">Peripheral membrane protein</topology>
    </subcellularLocation>
    <text evidence="12">Distribution is 50-50.</text>
</comment>
<evidence type="ECO:0000256" key="2">
    <source>
        <dbReference type="ARBA" id="ARBA00007650"/>
    </source>
</evidence>
<evidence type="ECO:0000313" key="16">
    <source>
        <dbReference type="EMBL" id="QIS12641.1"/>
    </source>
</evidence>
<dbReference type="KEGG" id="nah:F5544_23915"/>
<evidence type="ECO:0000313" key="17">
    <source>
        <dbReference type="Proteomes" id="UP000503540"/>
    </source>
</evidence>
<dbReference type="Gene3D" id="3.40.50.300">
    <property type="entry name" value="P-loop containing nucleotide triphosphate hydrolases"/>
    <property type="match status" value="3"/>
</dbReference>
<evidence type="ECO:0000256" key="1">
    <source>
        <dbReference type="ARBA" id="ARBA00004170"/>
    </source>
</evidence>
<dbReference type="PROSITE" id="PS51196">
    <property type="entry name" value="SECA_MOTOR_DEAD"/>
    <property type="match status" value="1"/>
</dbReference>
<keyword evidence="4 12" id="KW-1003">Cell membrane</keyword>
<evidence type="ECO:0000259" key="14">
    <source>
        <dbReference type="PROSITE" id="PS51194"/>
    </source>
</evidence>
<dbReference type="Gene3D" id="1.10.3060.10">
    <property type="entry name" value="Helical scaffold and wing domains of SecA"/>
    <property type="match status" value="1"/>
</dbReference>
<dbReference type="CDD" id="cd18803">
    <property type="entry name" value="SF2_C_secA"/>
    <property type="match status" value="1"/>
</dbReference>
<dbReference type="Pfam" id="PF07517">
    <property type="entry name" value="SecA_DEAD"/>
    <property type="match status" value="1"/>
</dbReference>
<comment type="function">
    <text evidence="12">Part of the Sec protein translocase complex. Interacts with the SecYEG preprotein conducting channel. Has a central role in coupling the hydrolysis of ATP to the transfer of proteins into and across the cell membrane, serving as an ATP-driven molecular motor driving the stepwise translocation of polypeptide chains across the membrane.</text>
</comment>
<accession>A0A6G9YHH1</accession>
<dbReference type="InterPro" id="IPR011116">
    <property type="entry name" value="SecA_Wing/Scaffold"/>
</dbReference>
<feature type="binding site" evidence="12">
    <location>
        <begin position="135"/>
        <end position="139"/>
    </location>
    <ligand>
        <name>ATP</name>
        <dbReference type="ChEBI" id="CHEBI:30616"/>
    </ligand>
</feature>
<evidence type="ECO:0000256" key="3">
    <source>
        <dbReference type="ARBA" id="ARBA00022448"/>
    </source>
</evidence>
<dbReference type="SUPFAM" id="SSF52540">
    <property type="entry name" value="P-loop containing nucleoside triphosphate hydrolases"/>
    <property type="match status" value="2"/>
</dbReference>
<dbReference type="NCBIfam" id="TIGR04221">
    <property type="entry name" value="SecA2_Mycobac"/>
    <property type="match status" value="1"/>
</dbReference>
<evidence type="ECO:0000256" key="10">
    <source>
        <dbReference type="ARBA" id="ARBA00023010"/>
    </source>
</evidence>
<feature type="binding site" evidence="12">
    <location>
        <position position="523"/>
    </location>
    <ligand>
        <name>ATP</name>
        <dbReference type="ChEBI" id="CHEBI:30616"/>
    </ligand>
</feature>
<keyword evidence="8 12" id="KW-0653">Protein transport</keyword>
<feature type="domain" description="SecA family profile" evidence="15">
    <location>
        <begin position="34"/>
        <end position="604"/>
    </location>
</feature>
<dbReference type="Gene3D" id="3.90.1440.10">
    <property type="entry name" value="SecA, preprotein cross-linking domain"/>
    <property type="match status" value="1"/>
</dbReference>
<dbReference type="SUPFAM" id="SSF81767">
    <property type="entry name" value="Pre-protein crosslinking domain of SecA"/>
    <property type="match status" value="1"/>
</dbReference>
<dbReference type="GO" id="GO:0043952">
    <property type="term" value="P:protein transport by the Sec complex"/>
    <property type="evidence" value="ECO:0007669"/>
    <property type="project" value="TreeGrafter"/>
</dbReference>
<keyword evidence="6 12" id="KW-0547">Nucleotide-binding</keyword>
<dbReference type="HAMAP" id="MF_01382">
    <property type="entry name" value="SecA"/>
    <property type="match status" value="1"/>
</dbReference>
<dbReference type="PROSITE" id="PS51192">
    <property type="entry name" value="HELICASE_ATP_BIND_1"/>
    <property type="match status" value="1"/>
</dbReference>
<comment type="subunit">
    <text evidence="12">Monomer and homodimer. Part of the essential Sec protein translocation apparatus which comprises SecA, SecYEG and auxiliary proteins SecDF. Other proteins may also be involved.</text>
</comment>
<dbReference type="Pfam" id="PF21090">
    <property type="entry name" value="P-loop_SecA"/>
    <property type="match status" value="2"/>
</dbReference>
<keyword evidence="7 12" id="KW-0067">ATP-binding</keyword>
<dbReference type="PANTHER" id="PTHR30612">
    <property type="entry name" value="SECA INNER MEMBRANE COMPONENT OF SEC PROTEIN SECRETION SYSTEM"/>
    <property type="match status" value="1"/>
</dbReference>
<dbReference type="PRINTS" id="PR00906">
    <property type="entry name" value="SECA"/>
</dbReference>
<dbReference type="InterPro" id="IPR011115">
    <property type="entry name" value="SecA_DEAD"/>
</dbReference>
<dbReference type="PROSITE" id="PS51194">
    <property type="entry name" value="HELICASE_CTER"/>
    <property type="match status" value="1"/>
</dbReference>
<dbReference type="InterPro" id="IPR014018">
    <property type="entry name" value="SecA_motor_DEAD"/>
</dbReference>
<feature type="binding site" evidence="12">
    <location>
        <position position="117"/>
    </location>
    <ligand>
        <name>ATP</name>
        <dbReference type="ChEBI" id="CHEBI:30616"/>
    </ligand>
</feature>
<keyword evidence="10 12" id="KW-0811">Translocation</keyword>
<dbReference type="InterPro" id="IPR044722">
    <property type="entry name" value="SecA_SF2_C"/>
</dbReference>
<dbReference type="InterPro" id="IPR014001">
    <property type="entry name" value="Helicase_ATP-bd"/>
</dbReference>
<evidence type="ECO:0000256" key="4">
    <source>
        <dbReference type="ARBA" id="ARBA00022475"/>
    </source>
</evidence>
<dbReference type="InterPro" id="IPR036670">
    <property type="entry name" value="SecA_X-link_sf"/>
</dbReference>
<feature type="domain" description="Helicase C-terminal" evidence="14">
    <location>
        <begin position="448"/>
        <end position="629"/>
    </location>
</feature>
<evidence type="ECO:0000256" key="6">
    <source>
        <dbReference type="ARBA" id="ARBA00022741"/>
    </source>
</evidence>
<evidence type="ECO:0000256" key="5">
    <source>
        <dbReference type="ARBA" id="ARBA00022490"/>
    </source>
</evidence>
<dbReference type="Proteomes" id="UP000503540">
    <property type="component" value="Chromosome"/>
</dbReference>
<protein>
    <recommendedName>
        <fullName evidence="12">Protein translocase subunit SecA</fullName>
        <ecNumber evidence="12">7.4.2.8</ecNumber>
    </recommendedName>
</protein>
<evidence type="ECO:0000256" key="11">
    <source>
        <dbReference type="ARBA" id="ARBA00023136"/>
    </source>
</evidence>
<keyword evidence="17" id="KW-1185">Reference proteome</keyword>
<evidence type="ECO:0000256" key="8">
    <source>
        <dbReference type="ARBA" id="ARBA00022927"/>
    </source>
</evidence>
<dbReference type="GO" id="GO:0065002">
    <property type="term" value="P:intracellular protein transmembrane transport"/>
    <property type="evidence" value="ECO:0007669"/>
    <property type="project" value="UniProtKB-UniRule"/>
</dbReference>
<comment type="catalytic activity">
    <reaction evidence="12">
        <text>ATP + H2O + cellular proteinSide 1 = ADP + phosphate + cellular proteinSide 2.</text>
        <dbReference type="EC" id="7.4.2.8"/>
    </reaction>
</comment>
<evidence type="ECO:0000259" key="13">
    <source>
        <dbReference type="PROSITE" id="PS51192"/>
    </source>
</evidence>